<reference evidence="5 6" key="1">
    <citation type="submission" date="2015-09" db="EMBL/GenBank/DDBJ databases">
        <authorList>
            <consortium name="Swine Surveillance"/>
        </authorList>
    </citation>
    <scope>NUCLEOTIDE SEQUENCE [LARGE SCALE GENOMIC DNA]</scope>
    <source>
        <strain evidence="5 6">CECT 7557</strain>
    </source>
</reference>
<accession>A0A0P1GS42</accession>
<protein>
    <recommendedName>
        <fullName evidence="2">Error-prone DNA polymerase</fullName>
    </recommendedName>
</protein>
<evidence type="ECO:0000313" key="5">
    <source>
        <dbReference type="EMBL" id="CUH77987.1"/>
    </source>
</evidence>
<dbReference type="PANTHER" id="PTHR32294:SF4">
    <property type="entry name" value="ERROR-PRONE DNA POLYMERASE"/>
    <property type="match status" value="1"/>
</dbReference>
<evidence type="ECO:0000256" key="1">
    <source>
        <dbReference type="ARBA" id="ARBA00007391"/>
    </source>
</evidence>
<keyword evidence="5" id="KW-0808">Transferase</keyword>
<feature type="region of interest" description="Disordered" evidence="3">
    <location>
        <begin position="1"/>
        <end position="26"/>
    </location>
</feature>
<dbReference type="InterPro" id="IPR012340">
    <property type="entry name" value="NA-bd_OB-fold"/>
</dbReference>
<evidence type="ECO:0000256" key="2">
    <source>
        <dbReference type="ARBA" id="ARBA00017273"/>
    </source>
</evidence>
<proteinExistence type="inferred from homology"/>
<organism evidence="5 6">
    <name type="scientific">Tritonibacter multivorans</name>
    <dbReference type="NCBI Taxonomy" id="928856"/>
    <lineage>
        <taxon>Bacteria</taxon>
        <taxon>Pseudomonadati</taxon>
        <taxon>Pseudomonadota</taxon>
        <taxon>Alphaproteobacteria</taxon>
        <taxon>Rhodobacterales</taxon>
        <taxon>Paracoccaceae</taxon>
        <taxon>Tritonibacter</taxon>
    </lineage>
</organism>
<dbReference type="OrthoDB" id="200308at2"/>
<dbReference type="GO" id="GO:0003676">
    <property type="term" value="F:nucleic acid binding"/>
    <property type="evidence" value="ECO:0007669"/>
    <property type="project" value="InterPro"/>
</dbReference>
<sequence length="148" mass="16488">MKTTTALSQSPCPTRQTRQTSAIRNWPRPPACLTAARLWEPPENARITVAGLVILRQRPGTAKGVIFLTLEDETGVVNIIVWRKIYEQFRRAVIAGRLLRVTGRIQRADGVVHVIAETIEDISPMLDLLLEQQGRSEDPAFAPPPEIS</sequence>
<dbReference type="GO" id="GO:0016779">
    <property type="term" value="F:nucleotidyltransferase activity"/>
    <property type="evidence" value="ECO:0007669"/>
    <property type="project" value="UniProtKB-KW"/>
</dbReference>
<name>A0A0P1GS42_9RHOB</name>
<evidence type="ECO:0000259" key="4">
    <source>
        <dbReference type="Pfam" id="PF01336"/>
    </source>
</evidence>
<evidence type="ECO:0000256" key="3">
    <source>
        <dbReference type="SAM" id="MobiDB-lite"/>
    </source>
</evidence>
<dbReference type="CDD" id="cd04485">
    <property type="entry name" value="DnaE_OBF"/>
    <property type="match status" value="1"/>
</dbReference>
<dbReference type="GO" id="GO:0008408">
    <property type="term" value="F:3'-5' exonuclease activity"/>
    <property type="evidence" value="ECO:0007669"/>
    <property type="project" value="InterPro"/>
</dbReference>
<dbReference type="Pfam" id="PF01336">
    <property type="entry name" value="tRNA_anti-codon"/>
    <property type="match status" value="1"/>
</dbReference>
<dbReference type="STRING" id="928856.SAMN04488049_10656"/>
<gene>
    <name evidence="5" type="primary">dnaE2_1</name>
    <name evidence="5" type="ORF">TRM7557_01670</name>
</gene>
<dbReference type="InterPro" id="IPR004365">
    <property type="entry name" value="NA-bd_OB_tRNA"/>
</dbReference>
<dbReference type="EMBL" id="CYSD01000024">
    <property type="protein sequence ID" value="CUH77987.1"/>
    <property type="molecule type" value="Genomic_DNA"/>
</dbReference>
<dbReference type="PANTHER" id="PTHR32294">
    <property type="entry name" value="DNA POLYMERASE III SUBUNIT ALPHA"/>
    <property type="match status" value="1"/>
</dbReference>
<dbReference type="SUPFAM" id="SSF50249">
    <property type="entry name" value="Nucleic acid-binding proteins"/>
    <property type="match status" value="1"/>
</dbReference>
<evidence type="ECO:0000313" key="6">
    <source>
        <dbReference type="Proteomes" id="UP000052022"/>
    </source>
</evidence>
<dbReference type="GO" id="GO:0006260">
    <property type="term" value="P:DNA replication"/>
    <property type="evidence" value="ECO:0007669"/>
    <property type="project" value="InterPro"/>
</dbReference>
<dbReference type="AlphaFoldDB" id="A0A0P1GS42"/>
<keyword evidence="6" id="KW-1185">Reference proteome</keyword>
<dbReference type="Proteomes" id="UP000052022">
    <property type="component" value="Unassembled WGS sequence"/>
</dbReference>
<dbReference type="Gene3D" id="2.40.50.140">
    <property type="entry name" value="Nucleic acid-binding proteins"/>
    <property type="match status" value="1"/>
</dbReference>
<keyword evidence="5" id="KW-0548">Nucleotidyltransferase</keyword>
<comment type="similarity">
    <text evidence="1">Belongs to the DNA polymerase type-C family. DnaE2 subfamily.</text>
</comment>
<feature type="domain" description="OB" evidence="4">
    <location>
        <begin position="47"/>
        <end position="122"/>
    </location>
</feature>
<feature type="compositionally biased region" description="Polar residues" evidence="3">
    <location>
        <begin position="1"/>
        <end position="23"/>
    </location>
</feature>
<dbReference type="InterPro" id="IPR004805">
    <property type="entry name" value="DnaE2/DnaE/PolC"/>
</dbReference>
<dbReference type="RefSeq" id="WP_082626562.1">
    <property type="nucleotide sequence ID" value="NZ_CYSD01000024.1"/>
</dbReference>